<dbReference type="Pfam" id="PF01161">
    <property type="entry name" value="PBP"/>
    <property type="match status" value="1"/>
</dbReference>
<dbReference type="OrthoDB" id="2506647at2759"/>
<accession>A0A8H6H8B5</accession>
<dbReference type="GO" id="GO:0030162">
    <property type="term" value="P:regulation of proteolysis"/>
    <property type="evidence" value="ECO:0007669"/>
    <property type="project" value="TreeGrafter"/>
</dbReference>
<evidence type="ECO:0000313" key="3">
    <source>
        <dbReference type="Proteomes" id="UP000521943"/>
    </source>
</evidence>
<dbReference type="EMBL" id="JACGCI010000192">
    <property type="protein sequence ID" value="KAF6742259.1"/>
    <property type="molecule type" value="Genomic_DNA"/>
</dbReference>
<dbReference type="InterPro" id="IPR035810">
    <property type="entry name" value="PEBP_euk"/>
</dbReference>
<dbReference type="PROSITE" id="PS01220">
    <property type="entry name" value="PBP"/>
    <property type="match status" value="1"/>
</dbReference>
<evidence type="ECO:0000313" key="2">
    <source>
        <dbReference type="EMBL" id="KAF6742259.1"/>
    </source>
</evidence>
<dbReference type="AlphaFoldDB" id="A0A8H6H8B5"/>
<comment type="similarity">
    <text evidence="1">Belongs to the phosphatidylethanolamine-binding protein family.</text>
</comment>
<dbReference type="Proteomes" id="UP000521943">
    <property type="component" value="Unassembled WGS sequence"/>
</dbReference>
<dbReference type="InterPro" id="IPR001858">
    <property type="entry name" value="Phosphatidylethanolamine-bd_CS"/>
</dbReference>
<dbReference type="GO" id="GO:0030414">
    <property type="term" value="F:peptidase inhibitor activity"/>
    <property type="evidence" value="ECO:0007669"/>
    <property type="project" value="TreeGrafter"/>
</dbReference>
<proteinExistence type="inferred from homology"/>
<reference evidence="2 3" key="1">
    <citation type="submission" date="2020-07" db="EMBL/GenBank/DDBJ databases">
        <title>Comparative genomics of pyrophilous fungi reveals a link between fire events and developmental genes.</title>
        <authorList>
            <consortium name="DOE Joint Genome Institute"/>
            <person name="Steindorff A.S."/>
            <person name="Carver A."/>
            <person name="Calhoun S."/>
            <person name="Stillman K."/>
            <person name="Liu H."/>
            <person name="Lipzen A."/>
            <person name="Pangilinan J."/>
            <person name="Labutti K."/>
            <person name="Bruns T.D."/>
            <person name="Grigoriev I.V."/>
        </authorList>
    </citation>
    <scope>NUCLEOTIDE SEQUENCE [LARGE SCALE GENOMIC DNA]</scope>
    <source>
        <strain evidence="2 3">CBS 144469</strain>
    </source>
</reference>
<dbReference type="PANTHER" id="PTHR11362">
    <property type="entry name" value="PHOSPHATIDYLETHANOLAMINE-BINDING PROTEIN"/>
    <property type="match status" value="1"/>
</dbReference>
<dbReference type="GO" id="GO:0046578">
    <property type="term" value="P:regulation of Ras protein signal transduction"/>
    <property type="evidence" value="ECO:0007669"/>
    <property type="project" value="TreeGrafter"/>
</dbReference>
<organism evidence="2 3">
    <name type="scientific">Ephemerocybe angulata</name>
    <dbReference type="NCBI Taxonomy" id="980116"/>
    <lineage>
        <taxon>Eukaryota</taxon>
        <taxon>Fungi</taxon>
        <taxon>Dikarya</taxon>
        <taxon>Basidiomycota</taxon>
        <taxon>Agaricomycotina</taxon>
        <taxon>Agaricomycetes</taxon>
        <taxon>Agaricomycetidae</taxon>
        <taxon>Agaricales</taxon>
        <taxon>Agaricineae</taxon>
        <taxon>Psathyrellaceae</taxon>
        <taxon>Ephemerocybe</taxon>
    </lineage>
</organism>
<comment type="caution">
    <text evidence="2">The sequence shown here is derived from an EMBL/GenBank/DDBJ whole genome shotgun (WGS) entry which is preliminary data.</text>
</comment>
<dbReference type="SUPFAM" id="SSF49777">
    <property type="entry name" value="PEBP-like"/>
    <property type="match status" value="1"/>
</dbReference>
<evidence type="ECO:0000256" key="1">
    <source>
        <dbReference type="ARBA" id="ARBA00007091"/>
    </source>
</evidence>
<dbReference type="InterPro" id="IPR008914">
    <property type="entry name" value="PEBP"/>
</dbReference>
<protein>
    <submittedName>
        <fullName evidence="2">Phosphatidylethanolamine-binding protein</fullName>
    </submittedName>
</protein>
<dbReference type="PANTHER" id="PTHR11362:SF148">
    <property type="entry name" value="CARBOXYPEPTIDASE Y INHIBITOR"/>
    <property type="match status" value="1"/>
</dbReference>
<gene>
    <name evidence="2" type="ORF">DFP72DRAFT_939223</name>
</gene>
<keyword evidence="3" id="KW-1185">Reference proteome</keyword>
<name>A0A8H6H8B5_9AGAR</name>
<dbReference type="Gene3D" id="3.90.280.10">
    <property type="entry name" value="PEBP-like"/>
    <property type="match status" value="1"/>
</dbReference>
<dbReference type="GO" id="GO:0005543">
    <property type="term" value="F:phospholipid binding"/>
    <property type="evidence" value="ECO:0007669"/>
    <property type="project" value="TreeGrafter"/>
</dbReference>
<sequence>MSQPIGASTARLYISCHLSPSHHERSLCYSELMSTEAAHPVAATITILQDHGIIPDVIPVKAAFRPKLFFFASYPTGETGGDEGVLGVKLSKEATKDEPELRLVADQSLEETEGKSYTVVMTDPDAPSRADPKFGQWRHWVITGIKIPEAEGRIVTMQKTKSATTPYMGPAPPPGSGVHRYTFLLFEEPSPDFSIPSDAIEHNAEFTARRNWNAIKFGEKYGLRLVGVNFFLTEVPA</sequence>
<dbReference type="InterPro" id="IPR036610">
    <property type="entry name" value="PEBP-like_sf"/>
</dbReference>
<dbReference type="CDD" id="cd00866">
    <property type="entry name" value="PEBP_euk"/>
    <property type="match status" value="1"/>
</dbReference>